<feature type="transmembrane region" description="Helical" evidence="1">
    <location>
        <begin position="192"/>
        <end position="212"/>
    </location>
</feature>
<feature type="transmembrane region" description="Helical" evidence="1">
    <location>
        <begin position="12"/>
        <end position="42"/>
    </location>
</feature>
<dbReference type="OrthoDB" id="72269at2759"/>
<evidence type="ECO:0000313" key="2">
    <source>
        <dbReference type="EMBL" id="KAF1978069.1"/>
    </source>
</evidence>
<keyword evidence="1" id="KW-0812">Transmembrane</keyword>
<feature type="transmembrane region" description="Helical" evidence="1">
    <location>
        <begin position="160"/>
        <end position="180"/>
    </location>
</feature>
<protein>
    <submittedName>
        <fullName evidence="2">Uncharacterized protein</fullName>
    </submittedName>
</protein>
<dbReference type="Proteomes" id="UP000800036">
    <property type="component" value="Unassembled WGS sequence"/>
</dbReference>
<keyword evidence="1" id="KW-0472">Membrane</keyword>
<feature type="transmembrane region" description="Helical" evidence="1">
    <location>
        <begin position="292"/>
        <end position="311"/>
    </location>
</feature>
<feature type="transmembrane region" description="Helical" evidence="1">
    <location>
        <begin position="232"/>
        <end position="256"/>
    </location>
</feature>
<sequence length="383" mass="42619">MASAQVASSRTPFLIITVLSALLLQGWLITNGAFAAMFIATFKGHWENGHKLHRVYTGIPMIDWTLAVSVSFWDPIIVELEATRLESAMLCASLQALATWASIERMRRGEKHVVLQWLPFYMFALQYFGTAIFLPFYFYLDLDHHFSGGVSDPSVGYLQAKSLLPAVALAFLNCYRMVFFPPSSITQPMHQAYIAFYQLGPFACYAIVAAVSSLDSIKGQQPPRQTKHADAWWIKTTYAVLGLFSGVAHIVIFAYATTSSDASLSLSRLFVPKIDKTWGSKAAEMRYAEEHLFFLQWDFILIVLACALYATRTLEGMYCRRAEGWTSVQGGALVLVTGIACTIVSPGAVVSLILYLREDILRANYDREQNVPAKKRSGVSTAT</sequence>
<organism evidence="2 3">
    <name type="scientific">Bimuria novae-zelandiae CBS 107.79</name>
    <dbReference type="NCBI Taxonomy" id="1447943"/>
    <lineage>
        <taxon>Eukaryota</taxon>
        <taxon>Fungi</taxon>
        <taxon>Dikarya</taxon>
        <taxon>Ascomycota</taxon>
        <taxon>Pezizomycotina</taxon>
        <taxon>Dothideomycetes</taxon>
        <taxon>Pleosporomycetidae</taxon>
        <taxon>Pleosporales</taxon>
        <taxon>Massarineae</taxon>
        <taxon>Didymosphaeriaceae</taxon>
        <taxon>Bimuria</taxon>
    </lineage>
</organism>
<evidence type="ECO:0000313" key="3">
    <source>
        <dbReference type="Proteomes" id="UP000800036"/>
    </source>
</evidence>
<keyword evidence="3" id="KW-1185">Reference proteome</keyword>
<reference evidence="2" key="1">
    <citation type="journal article" date="2020" name="Stud. Mycol.">
        <title>101 Dothideomycetes genomes: a test case for predicting lifestyles and emergence of pathogens.</title>
        <authorList>
            <person name="Haridas S."/>
            <person name="Albert R."/>
            <person name="Binder M."/>
            <person name="Bloem J."/>
            <person name="Labutti K."/>
            <person name="Salamov A."/>
            <person name="Andreopoulos B."/>
            <person name="Baker S."/>
            <person name="Barry K."/>
            <person name="Bills G."/>
            <person name="Bluhm B."/>
            <person name="Cannon C."/>
            <person name="Castanera R."/>
            <person name="Culley D."/>
            <person name="Daum C."/>
            <person name="Ezra D."/>
            <person name="Gonzalez J."/>
            <person name="Henrissat B."/>
            <person name="Kuo A."/>
            <person name="Liang C."/>
            <person name="Lipzen A."/>
            <person name="Lutzoni F."/>
            <person name="Magnuson J."/>
            <person name="Mondo S."/>
            <person name="Nolan M."/>
            <person name="Ohm R."/>
            <person name="Pangilinan J."/>
            <person name="Park H.-J."/>
            <person name="Ramirez L."/>
            <person name="Alfaro M."/>
            <person name="Sun H."/>
            <person name="Tritt A."/>
            <person name="Yoshinaga Y."/>
            <person name="Zwiers L.-H."/>
            <person name="Turgeon B."/>
            <person name="Goodwin S."/>
            <person name="Spatafora J."/>
            <person name="Crous P."/>
            <person name="Grigoriev I."/>
        </authorList>
    </citation>
    <scope>NUCLEOTIDE SEQUENCE</scope>
    <source>
        <strain evidence="2">CBS 107.79</strain>
    </source>
</reference>
<accession>A0A6A5VNJ3</accession>
<gene>
    <name evidence="2" type="ORF">BU23DRAFT_525733</name>
</gene>
<dbReference type="EMBL" id="ML976661">
    <property type="protein sequence ID" value="KAF1978069.1"/>
    <property type="molecule type" value="Genomic_DNA"/>
</dbReference>
<feature type="transmembrane region" description="Helical" evidence="1">
    <location>
        <begin position="331"/>
        <end position="356"/>
    </location>
</feature>
<evidence type="ECO:0000256" key="1">
    <source>
        <dbReference type="SAM" id="Phobius"/>
    </source>
</evidence>
<name>A0A6A5VNJ3_9PLEO</name>
<proteinExistence type="predicted"/>
<keyword evidence="1" id="KW-1133">Transmembrane helix</keyword>
<dbReference type="AlphaFoldDB" id="A0A6A5VNJ3"/>
<feature type="transmembrane region" description="Helical" evidence="1">
    <location>
        <begin position="115"/>
        <end position="140"/>
    </location>
</feature>